<organism evidence="4 5">
    <name type="scientific">Amycolatopsis mediterranei (strain U-32)</name>
    <dbReference type="NCBI Taxonomy" id="749927"/>
    <lineage>
        <taxon>Bacteria</taxon>
        <taxon>Bacillati</taxon>
        <taxon>Actinomycetota</taxon>
        <taxon>Actinomycetes</taxon>
        <taxon>Pseudonocardiales</taxon>
        <taxon>Pseudonocardiaceae</taxon>
        <taxon>Amycolatopsis</taxon>
    </lineage>
</organism>
<sequence>MLTLEDLKQVLRTCGTDESVDLDGDILDVEMAELGYDSLAVLEIAARLQQRSGRGIPEEVTAESMTLRQLLGYINNPVGIA</sequence>
<dbReference type="InterPro" id="IPR036736">
    <property type="entry name" value="ACP-like_sf"/>
</dbReference>
<evidence type="ECO:0000313" key="4">
    <source>
        <dbReference type="EMBL" id="ADJ47193.1"/>
    </source>
</evidence>
<dbReference type="SUPFAM" id="SSF47336">
    <property type="entry name" value="ACP-like"/>
    <property type="match status" value="1"/>
</dbReference>
<dbReference type="AlphaFoldDB" id="A0A0H3DAT0"/>
<dbReference type="Pfam" id="PF00550">
    <property type="entry name" value="PP-binding"/>
    <property type="match status" value="1"/>
</dbReference>
<dbReference type="OrthoDB" id="3537906at2"/>
<evidence type="ECO:0000256" key="1">
    <source>
        <dbReference type="ARBA" id="ARBA00022450"/>
    </source>
</evidence>
<dbReference type="PROSITE" id="PS50075">
    <property type="entry name" value="CARRIER"/>
    <property type="match status" value="1"/>
</dbReference>
<evidence type="ECO:0000313" key="5">
    <source>
        <dbReference type="Proteomes" id="UP000000328"/>
    </source>
</evidence>
<dbReference type="InterPro" id="IPR009081">
    <property type="entry name" value="PP-bd_ACP"/>
</dbReference>
<dbReference type="PATRIC" id="fig|749927.5.peg.5631"/>
<proteinExistence type="predicted"/>
<dbReference type="eggNOG" id="COG0236">
    <property type="taxonomic scope" value="Bacteria"/>
</dbReference>
<dbReference type="HOGENOM" id="CLU_108696_12_0_11"/>
<protein>
    <submittedName>
        <fullName evidence="4">3-oxoacyl-ACP synthase acylcarrier protein</fullName>
    </submittedName>
</protein>
<dbReference type="Proteomes" id="UP000000328">
    <property type="component" value="Chromosome"/>
</dbReference>
<accession>A0A0H3DAT0</accession>
<dbReference type="KEGG" id="amd:AMED_5433"/>
<reference evidence="4 5" key="1">
    <citation type="journal article" date="2010" name="Cell Res.">
        <title>Complete genome sequence of the rifamycin SV-producing Amycolatopsis mediterranei U32 revealed its genetic characteristics in phylogeny and metabolism.</title>
        <authorList>
            <person name="Zhao W."/>
            <person name="Zhong Y."/>
            <person name="Yuan H."/>
            <person name="Wang J."/>
            <person name="Zheng H."/>
            <person name="Wang Y."/>
            <person name="Cen X."/>
            <person name="Xu F."/>
            <person name="Bai J."/>
            <person name="Han X."/>
            <person name="Lu G."/>
            <person name="Zhu Y."/>
            <person name="Shao Z."/>
            <person name="Yan H."/>
            <person name="Li C."/>
            <person name="Peng N."/>
            <person name="Zhang Z."/>
            <person name="Zhang Y."/>
            <person name="Lin W."/>
            <person name="Fan Y."/>
            <person name="Qin Z."/>
            <person name="Hu Y."/>
            <person name="Zhu B."/>
            <person name="Wang S."/>
            <person name="Ding X."/>
            <person name="Zhao G.P."/>
        </authorList>
    </citation>
    <scope>NUCLEOTIDE SEQUENCE [LARGE SCALE GENOMIC DNA]</scope>
    <source>
        <strain evidence="5">U-32</strain>
    </source>
</reference>
<dbReference type="InterPro" id="IPR006162">
    <property type="entry name" value="Ppantetheine_attach_site"/>
</dbReference>
<evidence type="ECO:0000259" key="3">
    <source>
        <dbReference type="PROSITE" id="PS50075"/>
    </source>
</evidence>
<evidence type="ECO:0000256" key="2">
    <source>
        <dbReference type="ARBA" id="ARBA00022553"/>
    </source>
</evidence>
<dbReference type="Gene3D" id="1.10.1200.10">
    <property type="entry name" value="ACP-like"/>
    <property type="match status" value="1"/>
</dbReference>
<feature type="domain" description="Carrier" evidence="3">
    <location>
        <begin position="1"/>
        <end position="78"/>
    </location>
</feature>
<keyword evidence="1" id="KW-0596">Phosphopantetheine</keyword>
<keyword evidence="2" id="KW-0597">Phosphoprotein</keyword>
<dbReference type="GeneID" id="92873141"/>
<name>A0A0H3DAT0_AMYMU</name>
<gene>
    <name evidence="4" type="primary">actI</name>
    <name evidence="4" type="ordered locus">AMED_5433</name>
</gene>
<dbReference type="RefSeq" id="WP_013227253.1">
    <property type="nucleotide sequence ID" value="NC_014318.1"/>
</dbReference>
<dbReference type="EMBL" id="CP002000">
    <property type="protein sequence ID" value="ADJ47193.1"/>
    <property type="molecule type" value="Genomic_DNA"/>
</dbReference>
<dbReference type="PROSITE" id="PS00012">
    <property type="entry name" value="PHOSPHOPANTETHEINE"/>
    <property type="match status" value="1"/>
</dbReference>